<sequence length="90" mass="9484">MTMTSDEKDEQPASQADVTAAPTASQDNPATDDLAAQIQRTHDQIVATLTTGYKDVEEAMRIAEEAVTVAVHGATKAVDMAQQAAKKPDA</sequence>
<evidence type="ECO:0000256" key="1">
    <source>
        <dbReference type="SAM" id="MobiDB-lite"/>
    </source>
</evidence>
<dbReference type="Proteomes" id="UP000620046">
    <property type="component" value="Unassembled WGS sequence"/>
</dbReference>
<dbReference type="EMBL" id="BMJA01000002">
    <property type="protein sequence ID" value="GGA37449.1"/>
    <property type="molecule type" value="Genomic_DNA"/>
</dbReference>
<organism evidence="2 3">
    <name type="scientific">Dyella nitratireducens</name>
    <dbReference type="NCBI Taxonomy" id="1849580"/>
    <lineage>
        <taxon>Bacteria</taxon>
        <taxon>Pseudomonadati</taxon>
        <taxon>Pseudomonadota</taxon>
        <taxon>Gammaproteobacteria</taxon>
        <taxon>Lysobacterales</taxon>
        <taxon>Rhodanobacteraceae</taxon>
        <taxon>Dyella</taxon>
    </lineage>
</organism>
<gene>
    <name evidence="2" type="ORF">GCM10010981_28250</name>
</gene>
<name>A0ABQ1G609_9GAMM</name>
<feature type="region of interest" description="Disordered" evidence="1">
    <location>
        <begin position="1"/>
        <end position="35"/>
    </location>
</feature>
<reference evidence="3" key="1">
    <citation type="journal article" date="2019" name="Int. J. Syst. Evol. Microbiol.">
        <title>The Global Catalogue of Microorganisms (GCM) 10K type strain sequencing project: providing services to taxonomists for standard genome sequencing and annotation.</title>
        <authorList>
            <consortium name="The Broad Institute Genomics Platform"/>
            <consortium name="The Broad Institute Genome Sequencing Center for Infectious Disease"/>
            <person name="Wu L."/>
            <person name="Ma J."/>
        </authorList>
    </citation>
    <scope>NUCLEOTIDE SEQUENCE [LARGE SCALE GENOMIC DNA]</scope>
    <source>
        <strain evidence="3">CGMCC 1.15439</strain>
    </source>
</reference>
<keyword evidence="3" id="KW-1185">Reference proteome</keyword>
<feature type="compositionally biased region" description="Polar residues" evidence="1">
    <location>
        <begin position="12"/>
        <end position="29"/>
    </location>
</feature>
<protein>
    <submittedName>
        <fullName evidence="2">Uncharacterized protein</fullName>
    </submittedName>
</protein>
<proteinExistence type="predicted"/>
<accession>A0ABQ1G609</accession>
<evidence type="ECO:0000313" key="2">
    <source>
        <dbReference type="EMBL" id="GGA37449.1"/>
    </source>
</evidence>
<comment type="caution">
    <text evidence="2">The sequence shown here is derived from an EMBL/GenBank/DDBJ whole genome shotgun (WGS) entry which is preliminary data.</text>
</comment>
<evidence type="ECO:0000313" key="3">
    <source>
        <dbReference type="Proteomes" id="UP000620046"/>
    </source>
</evidence>